<dbReference type="OrthoDB" id="9788822at2"/>
<protein>
    <recommendedName>
        <fullName evidence="2 5">Glutaminase</fullName>
        <ecNumber evidence="2 5">3.5.1.2</ecNumber>
    </recommendedName>
</protein>
<evidence type="ECO:0000256" key="5">
    <source>
        <dbReference type="HAMAP-Rule" id="MF_00313"/>
    </source>
</evidence>
<evidence type="ECO:0000256" key="3">
    <source>
        <dbReference type="ARBA" id="ARBA00022801"/>
    </source>
</evidence>
<gene>
    <name evidence="5" type="primary">glsA</name>
    <name evidence="6" type="ORF">SAMN02745244_02794</name>
</gene>
<keyword evidence="7" id="KW-1185">Reference proteome</keyword>
<dbReference type="AlphaFoldDB" id="A0A1M6KE55"/>
<reference evidence="6 7" key="1">
    <citation type="submission" date="2016-11" db="EMBL/GenBank/DDBJ databases">
        <authorList>
            <person name="Jaros S."/>
            <person name="Januszkiewicz K."/>
            <person name="Wedrychowicz H."/>
        </authorList>
    </citation>
    <scope>NUCLEOTIDE SEQUENCE [LARGE SCALE GENOMIC DNA]</scope>
    <source>
        <strain evidence="6 7">DSM 12906</strain>
    </source>
</reference>
<accession>A0A1M6KE55</accession>
<dbReference type="PANTHER" id="PTHR12544">
    <property type="entry name" value="GLUTAMINASE"/>
    <property type="match status" value="1"/>
</dbReference>
<dbReference type="EC" id="3.5.1.2" evidence="2 5"/>
<dbReference type="EMBL" id="FQZG01000059">
    <property type="protein sequence ID" value="SHJ57182.1"/>
    <property type="molecule type" value="Genomic_DNA"/>
</dbReference>
<feature type="binding site" evidence="5">
    <location>
        <position position="132"/>
    </location>
    <ligand>
        <name>substrate</name>
    </ligand>
</feature>
<feature type="binding site" evidence="5">
    <location>
        <position position="183"/>
    </location>
    <ligand>
        <name>substrate</name>
    </ligand>
</feature>
<dbReference type="HAMAP" id="MF_00313">
    <property type="entry name" value="Glutaminase"/>
    <property type="match status" value="1"/>
</dbReference>
<evidence type="ECO:0000256" key="2">
    <source>
        <dbReference type="ARBA" id="ARBA00012918"/>
    </source>
</evidence>
<feature type="binding site" evidence="5">
    <location>
        <position position="81"/>
    </location>
    <ligand>
        <name>substrate</name>
    </ligand>
</feature>
<feature type="binding site" evidence="5">
    <location>
        <position position="259"/>
    </location>
    <ligand>
        <name>substrate</name>
    </ligand>
</feature>
<comment type="caution">
    <text evidence="5">Lacks conserved residue(s) required for the propagation of feature annotation.</text>
</comment>
<evidence type="ECO:0000256" key="4">
    <source>
        <dbReference type="ARBA" id="ARBA00049534"/>
    </source>
</evidence>
<organism evidence="6 7">
    <name type="scientific">Tessaracoccus bendigoensis DSM 12906</name>
    <dbReference type="NCBI Taxonomy" id="1123357"/>
    <lineage>
        <taxon>Bacteria</taxon>
        <taxon>Bacillati</taxon>
        <taxon>Actinomycetota</taxon>
        <taxon>Actinomycetes</taxon>
        <taxon>Propionibacteriales</taxon>
        <taxon>Propionibacteriaceae</taxon>
        <taxon>Tessaracoccus</taxon>
    </lineage>
</organism>
<comment type="similarity">
    <text evidence="1 5">Belongs to the glutaminase family.</text>
</comment>
<comment type="catalytic activity">
    <reaction evidence="4 5">
        <text>L-glutamine + H2O = L-glutamate + NH4(+)</text>
        <dbReference type="Rhea" id="RHEA:15889"/>
        <dbReference type="ChEBI" id="CHEBI:15377"/>
        <dbReference type="ChEBI" id="CHEBI:28938"/>
        <dbReference type="ChEBI" id="CHEBI:29985"/>
        <dbReference type="ChEBI" id="CHEBI:58359"/>
        <dbReference type="EC" id="3.5.1.2"/>
    </reaction>
</comment>
<dbReference type="GO" id="GO:0006537">
    <property type="term" value="P:glutamate biosynthetic process"/>
    <property type="evidence" value="ECO:0007669"/>
    <property type="project" value="TreeGrafter"/>
</dbReference>
<evidence type="ECO:0000256" key="1">
    <source>
        <dbReference type="ARBA" id="ARBA00011076"/>
    </source>
</evidence>
<dbReference type="GO" id="GO:0006543">
    <property type="term" value="P:L-glutamine catabolic process"/>
    <property type="evidence" value="ECO:0007669"/>
    <property type="project" value="TreeGrafter"/>
</dbReference>
<evidence type="ECO:0000313" key="6">
    <source>
        <dbReference type="EMBL" id="SHJ57182.1"/>
    </source>
</evidence>
<keyword evidence="3 5" id="KW-0378">Hydrolase</keyword>
<sequence length="329" mass="33933">MNPQREGEPFVSTGSLPGDVRVDELVDAAHSRFANLDDGTLSQVYPALARANPDHFGICLTGADGTLHEAGDSRQGFTLMSVSKPFVFALVCEAVGIDKARALVGVNATGLPFNSVQAVDRAAGGRTNPMVNAGAIAVTSLAPGNDEVERWRFLSDGLSRFAGRKLGMDEATLESARATNFRNRALAMLLKEADALIGDPLEAVDLYTLQCCLEADAADLATMGATLADGGVNPVTGEAVVSPAVARATLAVMSIAGMYEDSGEWLLDVGFPAKSGISGGVVAVSPGKGALGVYSPLLDARGNSVRGSQTAAFLARGLGLDLLGSEPVR</sequence>
<feature type="binding site" evidence="5">
    <location>
        <position position="207"/>
    </location>
    <ligand>
        <name>substrate</name>
    </ligand>
</feature>
<dbReference type="Gene3D" id="3.40.710.10">
    <property type="entry name" value="DD-peptidase/beta-lactamase superfamily"/>
    <property type="match status" value="1"/>
</dbReference>
<dbReference type="RefSeq" id="WP_073189360.1">
    <property type="nucleotide sequence ID" value="NZ_FQZG01000059.1"/>
</dbReference>
<dbReference type="STRING" id="1123357.SAMN02745244_02794"/>
<dbReference type="Proteomes" id="UP000184512">
    <property type="component" value="Unassembled WGS sequence"/>
</dbReference>
<dbReference type="Pfam" id="PF04960">
    <property type="entry name" value="Glutaminase"/>
    <property type="match status" value="1"/>
</dbReference>
<dbReference type="PANTHER" id="PTHR12544:SF48">
    <property type="entry name" value="GLUTAMINASE 1"/>
    <property type="match status" value="1"/>
</dbReference>
<proteinExistence type="inferred from homology"/>
<name>A0A1M6KE55_9ACTN</name>
<keyword evidence="5" id="KW-0007">Acetylation</keyword>
<evidence type="ECO:0000313" key="7">
    <source>
        <dbReference type="Proteomes" id="UP000184512"/>
    </source>
</evidence>
<dbReference type="NCBIfam" id="TIGR03814">
    <property type="entry name" value="Gln_ase"/>
    <property type="match status" value="1"/>
</dbReference>
<dbReference type="GO" id="GO:0004359">
    <property type="term" value="F:glutaminase activity"/>
    <property type="evidence" value="ECO:0007669"/>
    <property type="project" value="UniProtKB-UniRule"/>
</dbReference>
<comment type="subunit">
    <text evidence="5">Homotetramer.</text>
</comment>
<dbReference type="InterPro" id="IPR015868">
    <property type="entry name" value="Glutaminase"/>
</dbReference>
<dbReference type="InterPro" id="IPR012338">
    <property type="entry name" value="Beta-lactam/transpept-like"/>
</dbReference>
<dbReference type="SUPFAM" id="SSF56601">
    <property type="entry name" value="beta-lactamase/transpeptidase-like"/>
    <property type="match status" value="1"/>
</dbReference>